<evidence type="ECO:0000256" key="1">
    <source>
        <dbReference type="ARBA" id="ARBA00022679"/>
    </source>
</evidence>
<keyword evidence="4" id="KW-1185">Reference proteome</keyword>
<keyword evidence="1 3" id="KW-0808">Transferase</keyword>
<dbReference type="RefSeq" id="WP_097443826.1">
    <property type="nucleotide sequence ID" value="NZ_NBWU01000009.1"/>
</dbReference>
<dbReference type="GO" id="GO:0016779">
    <property type="term" value="F:nucleotidyltransferase activity"/>
    <property type="evidence" value="ECO:0007669"/>
    <property type="project" value="UniProtKB-ARBA"/>
</dbReference>
<accession>A0A2A4G3Z6</accession>
<evidence type="ECO:0000313" key="4">
    <source>
        <dbReference type="Proteomes" id="UP000219559"/>
    </source>
</evidence>
<evidence type="ECO:0000256" key="2">
    <source>
        <dbReference type="ARBA" id="ARBA00023315"/>
    </source>
</evidence>
<organism evidence="3 4">
    <name type="scientific">Sediminicola luteus</name>
    <dbReference type="NCBI Taxonomy" id="319238"/>
    <lineage>
        <taxon>Bacteria</taxon>
        <taxon>Pseudomonadati</taxon>
        <taxon>Bacteroidota</taxon>
        <taxon>Flavobacteriia</taxon>
        <taxon>Flavobacteriales</taxon>
        <taxon>Flavobacteriaceae</taxon>
        <taxon>Sediminicola</taxon>
    </lineage>
</organism>
<name>A0A2A4G3Z6_9FLAO</name>
<dbReference type="EMBL" id="NBWU01000009">
    <property type="protein sequence ID" value="PCE62455.1"/>
    <property type="molecule type" value="Genomic_DNA"/>
</dbReference>
<dbReference type="GO" id="GO:0016746">
    <property type="term" value="F:acyltransferase activity"/>
    <property type="evidence" value="ECO:0007669"/>
    <property type="project" value="UniProtKB-KW"/>
</dbReference>
<dbReference type="Gene3D" id="2.160.10.10">
    <property type="entry name" value="Hexapeptide repeat proteins"/>
    <property type="match status" value="1"/>
</dbReference>
<dbReference type="SUPFAM" id="SSF51161">
    <property type="entry name" value="Trimeric LpxA-like enzymes"/>
    <property type="match status" value="1"/>
</dbReference>
<dbReference type="InterPro" id="IPR050065">
    <property type="entry name" value="GlmU-like"/>
</dbReference>
<dbReference type="Pfam" id="PF13562">
    <property type="entry name" value="NTP_transf_4"/>
    <property type="match status" value="1"/>
</dbReference>
<protein>
    <submittedName>
        <fullName evidence="3">Glucose-1-phosphate thymidylyltransferase</fullName>
    </submittedName>
</protein>
<dbReference type="Proteomes" id="UP000219559">
    <property type="component" value="Unassembled WGS sequence"/>
</dbReference>
<dbReference type="NCBIfam" id="TIGR03991">
    <property type="entry name" value="alt_bact_glmU"/>
    <property type="match status" value="1"/>
</dbReference>
<gene>
    <name evidence="3" type="ORF">B7P33_19070</name>
</gene>
<sequence>MNIILFDGVERQALLPFTYTRPVAEIRIGIMTITEKWQHTTGCSVSHATADYLSVKYPINQEESNHFVNGCLIPTEALLSTVKRLENGQGLWMGDRLLAYVAQELLDETQLDSLERIAYTEPLLSVDHTWDIFAKNGEALALDFELLTHGRTSAKISDTNTVIGDGPLFVEEGADIECTVLNTKTGPIYIGKDTLIMEGSFIRGPFALGEGSIIKMGAKIYGPTTFGPNSKVSGEVNNAVIFGNSSKGHEGYLGNSVLGEWCNIGADSNTSNLKNNYAEVKLWDYGSGRFTKTGLQFCGLMMGDHSKCGINTMFNTGTVIGVNTNIFGTGFPRNFVPSFSWGGAAGFTTYLPKKAFEVAEVVLNRRGLAFDQVEADILNAVFELTKIYRKDG</sequence>
<proteinExistence type="predicted"/>
<dbReference type="InterPro" id="IPR011004">
    <property type="entry name" value="Trimer_LpxA-like_sf"/>
</dbReference>
<dbReference type="InterPro" id="IPR023917">
    <property type="entry name" value="Bifunctiontional_GlmU_bac-type"/>
</dbReference>
<keyword evidence="2" id="KW-0012">Acyltransferase</keyword>
<evidence type="ECO:0000313" key="3">
    <source>
        <dbReference type="EMBL" id="PCE62455.1"/>
    </source>
</evidence>
<dbReference type="AlphaFoldDB" id="A0A2A4G3Z6"/>
<dbReference type="OrthoDB" id="9784832at2"/>
<dbReference type="PANTHER" id="PTHR43584">
    <property type="entry name" value="NUCLEOTIDYL TRANSFERASE"/>
    <property type="match status" value="1"/>
</dbReference>
<reference evidence="3 4" key="1">
    <citation type="submission" date="2017-04" db="EMBL/GenBank/DDBJ databases">
        <title>A new member of the family Flavobacteriaceae isolated from ascidians.</title>
        <authorList>
            <person name="Chen L."/>
        </authorList>
    </citation>
    <scope>NUCLEOTIDE SEQUENCE [LARGE SCALE GENOMIC DNA]</scope>
    <source>
        <strain evidence="3 4">HQA918</strain>
    </source>
</reference>
<comment type="caution">
    <text evidence="3">The sequence shown here is derived from an EMBL/GenBank/DDBJ whole genome shotgun (WGS) entry which is preliminary data.</text>
</comment>